<evidence type="ECO:0000313" key="1">
    <source>
        <dbReference type="EMBL" id="KYN33153.1"/>
    </source>
</evidence>
<dbReference type="Proteomes" id="UP000078541">
    <property type="component" value="Unassembled WGS sequence"/>
</dbReference>
<sequence>MWPAWPLVSISENELNRHLRHLQPWNYTTSLFLALRQLSRAFNTHMRVTDTVHRCVRARANEYVKDCYYSSQYLVVTGDFLDTQPISMWLLPVKPASCCEVLVVSENHEDPMNTLDKRYRVGEKGWSSEKCIHNQQHFGECMYVRWFHNKGARYRLLELHDCQPDEIRMTIPPGVLVVTLGTIHENNKRFSGPSSMEWSSELSAGGRYCPKNVDRDQRKREAAQYKC</sequence>
<name>A0A195EY54_9HYME</name>
<protein>
    <submittedName>
        <fullName evidence="1">Uncharacterized protein</fullName>
    </submittedName>
</protein>
<dbReference type="EMBL" id="KQ981909">
    <property type="protein sequence ID" value="KYN33153.1"/>
    <property type="molecule type" value="Genomic_DNA"/>
</dbReference>
<evidence type="ECO:0000313" key="2">
    <source>
        <dbReference type="Proteomes" id="UP000078541"/>
    </source>
</evidence>
<proteinExistence type="predicted"/>
<keyword evidence="2" id="KW-1185">Reference proteome</keyword>
<accession>A0A195EY54</accession>
<gene>
    <name evidence="1" type="ORF">ALC56_12486</name>
</gene>
<dbReference type="AlphaFoldDB" id="A0A195EY54"/>
<organism evidence="1 2">
    <name type="scientific">Trachymyrmex septentrionalis</name>
    <dbReference type="NCBI Taxonomy" id="34720"/>
    <lineage>
        <taxon>Eukaryota</taxon>
        <taxon>Metazoa</taxon>
        <taxon>Ecdysozoa</taxon>
        <taxon>Arthropoda</taxon>
        <taxon>Hexapoda</taxon>
        <taxon>Insecta</taxon>
        <taxon>Pterygota</taxon>
        <taxon>Neoptera</taxon>
        <taxon>Endopterygota</taxon>
        <taxon>Hymenoptera</taxon>
        <taxon>Apocrita</taxon>
        <taxon>Aculeata</taxon>
        <taxon>Formicoidea</taxon>
        <taxon>Formicidae</taxon>
        <taxon>Myrmicinae</taxon>
        <taxon>Trachymyrmex</taxon>
    </lineage>
</organism>
<reference evidence="1 2" key="1">
    <citation type="submission" date="2016-03" db="EMBL/GenBank/DDBJ databases">
        <title>Trachymyrmex septentrionalis WGS genome.</title>
        <authorList>
            <person name="Nygaard S."/>
            <person name="Hu H."/>
            <person name="Boomsma J."/>
            <person name="Zhang G."/>
        </authorList>
    </citation>
    <scope>NUCLEOTIDE SEQUENCE [LARGE SCALE GENOMIC DNA]</scope>
    <source>
        <strain evidence="1">Tsep2-gDNA-1</strain>
        <tissue evidence="1">Whole body</tissue>
    </source>
</reference>